<accession>W2KAY2</accession>
<proteinExistence type="predicted"/>
<organism evidence="1">
    <name type="scientific">Phytophthora nicotianae</name>
    <name type="common">Potato buckeye rot agent</name>
    <name type="synonym">Phytophthora parasitica</name>
    <dbReference type="NCBI Taxonomy" id="4792"/>
    <lineage>
        <taxon>Eukaryota</taxon>
        <taxon>Sar</taxon>
        <taxon>Stramenopiles</taxon>
        <taxon>Oomycota</taxon>
        <taxon>Peronosporomycetes</taxon>
        <taxon>Peronosporales</taxon>
        <taxon>Peronosporaceae</taxon>
        <taxon>Phytophthora</taxon>
    </lineage>
</organism>
<dbReference type="VEuPathDB" id="FungiDB:PPTG_24016"/>
<sequence length="83" mass="9675">MLSNVLESLKRLNTPAERWGSSFRVQIRNKYGQVVYISSFSKASNHKLLAKQYNLSESRVHRNFSKDYKRPGSLRLEESIESI</sequence>
<gene>
    <name evidence="1" type="ORF">L917_17553</name>
</gene>
<dbReference type="AlphaFoldDB" id="W2KAY2"/>
<dbReference type="EMBL" id="KI682296">
    <property type="protein sequence ID" value="ETL82267.1"/>
    <property type="molecule type" value="Genomic_DNA"/>
</dbReference>
<protein>
    <submittedName>
        <fullName evidence="1">Uncharacterized protein</fullName>
    </submittedName>
</protein>
<reference evidence="1" key="1">
    <citation type="submission" date="2013-11" db="EMBL/GenBank/DDBJ databases">
        <title>The Genome Sequence of Phytophthora parasitica CHvinca01.</title>
        <authorList>
            <consortium name="The Broad Institute Genomics Platform"/>
            <person name="Russ C."/>
            <person name="Tyler B."/>
            <person name="Panabieres F."/>
            <person name="Shan W."/>
            <person name="Tripathy S."/>
            <person name="Grunwald N."/>
            <person name="Machado M."/>
            <person name="Johnson C.S."/>
            <person name="Arredondo F."/>
            <person name="Hong C."/>
            <person name="Coffey M."/>
            <person name="Young S.K."/>
            <person name="Zeng Q."/>
            <person name="Gargeya S."/>
            <person name="Fitzgerald M."/>
            <person name="Abouelleil A."/>
            <person name="Alvarado L."/>
            <person name="Chapman S.B."/>
            <person name="Gainer-Dewar J."/>
            <person name="Goldberg J."/>
            <person name="Griggs A."/>
            <person name="Gujja S."/>
            <person name="Hansen M."/>
            <person name="Howarth C."/>
            <person name="Imamovic A."/>
            <person name="Ireland A."/>
            <person name="Larimer J."/>
            <person name="McCowan C."/>
            <person name="Murphy C."/>
            <person name="Pearson M."/>
            <person name="Poon T.W."/>
            <person name="Priest M."/>
            <person name="Roberts A."/>
            <person name="Saif S."/>
            <person name="Shea T."/>
            <person name="Sykes S."/>
            <person name="Wortman J."/>
            <person name="Nusbaum C."/>
            <person name="Birren B."/>
        </authorList>
    </citation>
    <scope>NUCLEOTIDE SEQUENCE [LARGE SCALE GENOMIC DNA]</scope>
    <source>
        <strain evidence="1">CHvinca01</strain>
    </source>
</reference>
<dbReference type="Proteomes" id="UP000054423">
    <property type="component" value="Unassembled WGS sequence"/>
</dbReference>
<evidence type="ECO:0000313" key="1">
    <source>
        <dbReference type="EMBL" id="ETL82267.1"/>
    </source>
</evidence>
<name>W2KAY2_PHYNI</name>